<reference evidence="5" key="1">
    <citation type="submission" date="2011-04" db="EMBL/GenBank/DDBJ databases">
        <title>Complete sequence of Cellvibrio gilvus ATCC 13127.</title>
        <authorList>
            <person name="Lucas S."/>
            <person name="Han J."/>
            <person name="Lapidus A."/>
            <person name="Cheng J.-F."/>
            <person name="Goodwin L."/>
            <person name="Pitluck S."/>
            <person name="Peters L."/>
            <person name="Munk A."/>
            <person name="Detter J.C."/>
            <person name="Han C."/>
            <person name="Tapia R."/>
            <person name="Land M."/>
            <person name="Hauser L."/>
            <person name="Kyrpides N."/>
            <person name="Ivanova N."/>
            <person name="Ovchinnikova G."/>
            <person name="Pagani I."/>
            <person name="Mead D."/>
            <person name="Brumm P."/>
            <person name="Woyke T."/>
        </authorList>
    </citation>
    <scope>NUCLEOTIDE SEQUENCE [LARGE SCALE GENOMIC DNA]</scope>
    <source>
        <strain evidence="5">ATCC 13127 / NRRL B-14078</strain>
    </source>
</reference>
<sequence>MSPAPPARPFARAVVDAVVLVGVLALVLYPLLDVYGGTVALPAIAGGLLLGSGLALVAAWRRWSALGVVASAVAVYVLAGGALAAPTTTLAGVVPSAQTFVALARGAVTSWAQVVTLQPPLGRSGTVLVAALLLAFVGSLGAVATATRLRGAAASAAAVIPVAVLVVVILLGTANPTVPPLVTGLVTVVVLLGWAAWRAGTLRARRFVAAGALVAVALGAGAAGAPAVVADEPRFVLRDVLTPPFDPRDYASPLSAYRKYLKQLDEKTLFTVSGLPQGARVRPATLDHFDGVVWNVAAGGAESSGEFRRVGGENPVSVPGAPAHVEFTIDALTGVWLPTVGLASGFDLGSRASQLRYNDATGAAVMTGGLSAGMRYELDVVVPRVPEDAEVGTAEPADLQQPSMQAVPDVVGTTAADVARDAGQAVEVARALSQFLIDDGFYSDGEGDQLSLSGHGSDRIATLLGDQMMIGNGEQYASALALMAREMGLPARVVLGFVPAEEDVASDEPVAVTGDDVEAWVEIAFQGHGWVPFDATPPREQTPDNKDQETEPEDEPQVVQPPPPPPDSVTPPDVDTEQPAPEPGDEEAGSSALWRTVAVVAASVLLPLLVLASPFLVIAAIKARRRRRRRRRGDAVTRVAGGWAEVLDTATDLRHPVPALATRNESARALAAAFAAHAQPTSRRHPDVAGQVTTLARSADRAVFGPGEPAPEHVQTYWAEVDRTVAAMWRAVGWRRRVRARLSIASLRRGGRVRRAHRAGLAPEPAVTPARRAREENR</sequence>
<evidence type="ECO:0000256" key="2">
    <source>
        <dbReference type="SAM" id="Phobius"/>
    </source>
</evidence>
<accession>F8A2A9</accession>
<gene>
    <name evidence="4" type="ordered locus">Celgi_1247</name>
</gene>
<dbReference type="Proteomes" id="UP000000485">
    <property type="component" value="Chromosome"/>
</dbReference>
<keyword evidence="2" id="KW-0472">Membrane</keyword>
<feature type="transmembrane region" description="Helical" evidence="2">
    <location>
        <begin position="153"/>
        <end position="172"/>
    </location>
</feature>
<keyword evidence="2" id="KW-1133">Transmembrane helix</keyword>
<dbReference type="InterPro" id="IPR021878">
    <property type="entry name" value="TgpA_N"/>
</dbReference>
<feature type="region of interest" description="Disordered" evidence="1">
    <location>
        <begin position="757"/>
        <end position="778"/>
    </location>
</feature>
<dbReference type="AlphaFoldDB" id="F8A2A9"/>
<dbReference type="InterPro" id="IPR002931">
    <property type="entry name" value="Transglutaminase-like"/>
</dbReference>
<feature type="transmembrane region" description="Helical" evidence="2">
    <location>
        <begin position="127"/>
        <end position="146"/>
    </location>
</feature>
<dbReference type="InterPro" id="IPR038765">
    <property type="entry name" value="Papain-like_cys_pep_sf"/>
</dbReference>
<dbReference type="OrthoDB" id="3651060at2"/>
<dbReference type="EMBL" id="CP002665">
    <property type="protein sequence ID" value="AEI11766.1"/>
    <property type="molecule type" value="Genomic_DNA"/>
</dbReference>
<protein>
    <submittedName>
        <fullName evidence="4">Transglutaminase domain-containing protein</fullName>
    </submittedName>
</protein>
<feature type="region of interest" description="Disordered" evidence="1">
    <location>
        <begin position="530"/>
        <end position="590"/>
    </location>
</feature>
<feature type="transmembrane region" description="Helical" evidence="2">
    <location>
        <begin position="65"/>
        <end position="85"/>
    </location>
</feature>
<dbReference type="eggNOG" id="COG1305">
    <property type="taxonomic scope" value="Bacteria"/>
</dbReference>
<proteinExistence type="predicted"/>
<feature type="transmembrane region" description="Helical" evidence="2">
    <location>
        <begin position="597"/>
        <end position="621"/>
    </location>
</feature>
<dbReference type="KEGG" id="cga:Celgi_1247"/>
<feature type="transmembrane region" description="Helical" evidence="2">
    <location>
        <begin position="209"/>
        <end position="229"/>
    </location>
</feature>
<dbReference type="RefSeq" id="WP_013883285.1">
    <property type="nucleotide sequence ID" value="NC_015671.1"/>
</dbReference>
<keyword evidence="2" id="KW-0812">Transmembrane</keyword>
<organism evidence="4 5">
    <name type="scientific">Cellulomonas gilvus (strain ATCC 13127 / NRRL B-14078)</name>
    <name type="common">Cellvibrio gilvus</name>
    <dbReference type="NCBI Taxonomy" id="593907"/>
    <lineage>
        <taxon>Bacteria</taxon>
        <taxon>Bacillati</taxon>
        <taxon>Actinomycetota</taxon>
        <taxon>Actinomycetes</taxon>
        <taxon>Micrococcales</taxon>
        <taxon>Cellulomonadaceae</taxon>
        <taxon>Cellulomonas</taxon>
    </lineage>
</organism>
<dbReference type="HOGENOM" id="CLU_012121_2_0_11"/>
<feature type="compositionally biased region" description="Pro residues" evidence="1">
    <location>
        <begin position="559"/>
        <end position="569"/>
    </location>
</feature>
<evidence type="ECO:0000259" key="3">
    <source>
        <dbReference type="SMART" id="SM00460"/>
    </source>
</evidence>
<evidence type="ECO:0000256" key="1">
    <source>
        <dbReference type="SAM" id="MobiDB-lite"/>
    </source>
</evidence>
<dbReference type="STRING" id="593907.Celgi_1247"/>
<feature type="transmembrane region" description="Helical" evidence="2">
    <location>
        <begin position="12"/>
        <end position="32"/>
    </location>
</feature>
<dbReference type="SUPFAM" id="SSF54001">
    <property type="entry name" value="Cysteine proteinases"/>
    <property type="match status" value="1"/>
</dbReference>
<keyword evidence="5" id="KW-1185">Reference proteome</keyword>
<feature type="domain" description="Transglutaminase-like" evidence="3">
    <location>
        <begin position="463"/>
        <end position="537"/>
    </location>
</feature>
<dbReference type="PANTHER" id="PTHR42736">
    <property type="entry name" value="PROTEIN-GLUTAMINE GAMMA-GLUTAMYLTRANSFERASE"/>
    <property type="match status" value="1"/>
</dbReference>
<evidence type="ECO:0000313" key="5">
    <source>
        <dbReference type="Proteomes" id="UP000000485"/>
    </source>
</evidence>
<name>F8A2A9_CELGA</name>
<evidence type="ECO:0000313" key="4">
    <source>
        <dbReference type="EMBL" id="AEI11766.1"/>
    </source>
</evidence>
<dbReference type="Pfam" id="PF11992">
    <property type="entry name" value="TgpA_N"/>
    <property type="match status" value="1"/>
</dbReference>
<dbReference type="Pfam" id="PF01841">
    <property type="entry name" value="Transglut_core"/>
    <property type="match status" value="1"/>
</dbReference>
<dbReference type="SMART" id="SM00460">
    <property type="entry name" value="TGc"/>
    <property type="match status" value="1"/>
</dbReference>
<dbReference type="InterPro" id="IPR052901">
    <property type="entry name" value="Bact_TGase-like"/>
</dbReference>
<dbReference type="Gene3D" id="3.10.620.30">
    <property type="match status" value="1"/>
</dbReference>
<dbReference type="PANTHER" id="PTHR42736:SF1">
    <property type="entry name" value="PROTEIN-GLUTAMINE GAMMA-GLUTAMYLTRANSFERASE"/>
    <property type="match status" value="1"/>
</dbReference>
<feature type="transmembrane region" description="Helical" evidence="2">
    <location>
        <begin position="38"/>
        <end position="58"/>
    </location>
</feature>
<feature type="transmembrane region" description="Helical" evidence="2">
    <location>
        <begin position="178"/>
        <end position="197"/>
    </location>
</feature>